<gene>
    <name evidence="1" type="ORF">AVEN_88947_1</name>
</gene>
<evidence type="ECO:0000313" key="1">
    <source>
        <dbReference type="EMBL" id="GBM16601.1"/>
    </source>
</evidence>
<evidence type="ECO:0000313" key="2">
    <source>
        <dbReference type="Proteomes" id="UP000499080"/>
    </source>
</evidence>
<dbReference type="AlphaFoldDB" id="A0A4Y2DIT4"/>
<reference evidence="1 2" key="1">
    <citation type="journal article" date="2019" name="Sci. Rep.">
        <title>Orb-weaving spider Araneus ventricosus genome elucidates the spidroin gene catalogue.</title>
        <authorList>
            <person name="Kono N."/>
            <person name="Nakamura H."/>
            <person name="Ohtoshi R."/>
            <person name="Moran D.A.P."/>
            <person name="Shinohara A."/>
            <person name="Yoshida Y."/>
            <person name="Fujiwara M."/>
            <person name="Mori M."/>
            <person name="Tomita M."/>
            <person name="Arakawa K."/>
        </authorList>
    </citation>
    <scope>NUCLEOTIDE SEQUENCE [LARGE SCALE GENOMIC DNA]</scope>
</reference>
<name>A0A4Y2DIT4_ARAVE</name>
<keyword evidence="2" id="KW-1185">Reference proteome</keyword>
<comment type="caution">
    <text evidence="1">The sequence shown here is derived from an EMBL/GenBank/DDBJ whole genome shotgun (WGS) entry which is preliminary data.</text>
</comment>
<sequence>MRESFGGPPAGSRNDRVEGFSKTDIVQHVVLSRTPSLNKSNQSQIKARRHLMTLYSPRSDDPVSFAIRATNGWKLRSRRKTASALLFQVDLCRLSAKFAILPRAVINSPSMGSASEKKGGMFYDLNENGRAS</sequence>
<protein>
    <submittedName>
        <fullName evidence="1">Uncharacterized protein</fullName>
    </submittedName>
</protein>
<dbReference type="EMBL" id="BGPR01000377">
    <property type="protein sequence ID" value="GBM16601.1"/>
    <property type="molecule type" value="Genomic_DNA"/>
</dbReference>
<dbReference type="Proteomes" id="UP000499080">
    <property type="component" value="Unassembled WGS sequence"/>
</dbReference>
<accession>A0A4Y2DIT4</accession>
<organism evidence="1 2">
    <name type="scientific">Araneus ventricosus</name>
    <name type="common">Orbweaver spider</name>
    <name type="synonym">Epeira ventricosa</name>
    <dbReference type="NCBI Taxonomy" id="182803"/>
    <lineage>
        <taxon>Eukaryota</taxon>
        <taxon>Metazoa</taxon>
        <taxon>Ecdysozoa</taxon>
        <taxon>Arthropoda</taxon>
        <taxon>Chelicerata</taxon>
        <taxon>Arachnida</taxon>
        <taxon>Araneae</taxon>
        <taxon>Araneomorphae</taxon>
        <taxon>Entelegynae</taxon>
        <taxon>Araneoidea</taxon>
        <taxon>Araneidae</taxon>
        <taxon>Araneus</taxon>
    </lineage>
</organism>
<proteinExistence type="predicted"/>